<dbReference type="Proteomes" id="UP000004995">
    <property type="component" value="Unassembled WGS sequence"/>
</dbReference>
<feature type="compositionally biased region" description="Polar residues" evidence="1">
    <location>
        <begin position="1"/>
        <end position="12"/>
    </location>
</feature>
<organism evidence="2 3">
    <name type="scientific">Setaria italica</name>
    <name type="common">Foxtail millet</name>
    <name type="synonym">Panicum italicum</name>
    <dbReference type="NCBI Taxonomy" id="4555"/>
    <lineage>
        <taxon>Eukaryota</taxon>
        <taxon>Viridiplantae</taxon>
        <taxon>Streptophyta</taxon>
        <taxon>Embryophyta</taxon>
        <taxon>Tracheophyta</taxon>
        <taxon>Spermatophyta</taxon>
        <taxon>Magnoliopsida</taxon>
        <taxon>Liliopsida</taxon>
        <taxon>Poales</taxon>
        <taxon>Poaceae</taxon>
        <taxon>PACMAD clade</taxon>
        <taxon>Panicoideae</taxon>
        <taxon>Panicodae</taxon>
        <taxon>Paniceae</taxon>
        <taxon>Cenchrinae</taxon>
        <taxon>Setaria</taxon>
    </lineage>
</organism>
<dbReference type="EnsemblPlants" id="KQL23227">
    <property type="protein sequence ID" value="KQL23227"/>
    <property type="gene ID" value="SETIT_033705mg"/>
</dbReference>
<keyword evidence="3" id="KW-1185">Reference proteome</keyword>
<reference evidence="2" key="2">
    <citation type="submission" date="2018-08" db="UniProtKB">
        <authorList>
            <consortium name="EnsemblPlants"/>
        </authorList>
    </citation>
    <scope>IDENTIFICATION</scope>
    <source>
        <strain evidence="2">Yugu1</strain>
    </source>
</reference>
<feature type="compositionally biased region" description="Basic and acidic residues" evidence="1">
    <location>
        <begin position="25"/>
        <end position="34"/>
    </location>
</feature>
<dbReference type="AlphaFoldDB" id="K4A4A1"/>
<evidence type="ECO:0000313" key="2">
    <source>
        <dbReference type="EnsemblPlants" id="KQL23227"/>
    </source>
</evidence>
<dbReference type="HOGENOM" id="CLU_3377906_0_0_1"/>
<accession>K4A4A1</accession>
<sequence>MTLIRRQQQNGLQERITEQGYNTLHGERKHTCSY</sequence>
<reference evidence="3" key="1">
    <citation type="journal article" date="2012" name="Nat. Biotechnol.">
        <title>Reference genome sequence of the model plant Setaria.</title>
        <authorList>
            <person name="Bennetzen J.L."/>
            <person name="Schmutz J."/>
            <person name="Wang H."/>
            <person name="Percifield R."/>
            <person name="Hawkins J."/>
            <person name="Pontaroli A.C."/>
            <person name="Estep M."/>
            <person name="Feng L."/>
            <person name="Vaughn J.N."/>
            <person name="Grimwood J."/>
            <person name="Jenkins J."/>
            <person name="Barry K."/>
            <person name="Lindquist E."/>
            <person name="Hellsten U."/>
            <person name="Deshpande S."/>
            <person name="Wang X."/>
            <person name="Wu X."/>
            <person name="Mitros T."/>
            <person name="Triplett J."/>
            <person name="Yang X."/>
            <person name="Ye C.Y."/>
            <person name="Mauro-Herrera M."/>
            <person name="Wang L."/>
            <person name="Li P."/>
            <person name="Sharma M."/>
            <person name="Sharma R."/>
            <person name="Ronald P.C."/>
            <person name="Panaud O."/>
            <person name="Kellogg E.A."/>
            <person name="Brutnell T.P."/>
            <person name="Doust A.N."/>
            <person name="Tuskan G.A."/>
            <person name="Rokhsar D."/>
            <person name="Devos K.M."/>
        </authorList>
    </citation>
    <scope>NUCLEOTIDE SEQUENCE [LARGE SCALE GENOMIC DNA]</scope>
    <source>
        <strain evidence="3">cv. Yugu1</strain>
    </source>
</reference>
<protein>
    <submittedName>
        <fullName evidence="2">Uncharacterized protein</fullName>
    </submittedName>
</protein>
<proteinExistence type="predicted"/>
<evidence type="ECO:0000313" key="3">
    <source>
        <dbReference type="Proteomes" id="UP000004995"/>
    </source>
</evidence>
<feature type="region of interest" description="Disordered" evidence="1">
    <location>
        <begin position="1"/>
        <end position="34"/>
    </location>
</feature>
<dbReference type="Gramene" id="KQL23227">
    <property type="protein sequence ID" value="KQL23227"/>
    <property type="gene ID" value="SETIT_033705mg"/>
</dbReference>
<dbReference type="EMBL" id="AGNK02000810">
    <property type="status" value="NOT_ANNOTATED_CDS"/>
    <property type="molecule type" value="Genomic_DNA"/>
</dbReference>
<dbReference type="InParanoid" id="K4A4A1"/>
<evidence type="ECO:0000256" key="1">
    <source>
        <dbReference type="SAM" id="MobiDB-lite"/>
    </source>
</evidence>
<name>K4A4A1_SETIT</name>